<dbReference type="EMBL" id="WBJY01000001">
    <property type="protein sequence ID" value="KAB1649852.1"/>
    <property type="molecule type" value="Genomic_DNA"/>
</dbReference>
<dbReference type="Pfam" id="PF13845">
    <property type="entry name" value="Septum_form"/>
    <property type="match status" value="1"/>
</dbReference>
<feature type="domain" description="Septum formation-related" evidence="1">
    <location>
        <begin position="65"/>
        <end position="160"/>
    </location>
</feature>
<gene>
    <name evidence="2" type="ORF">F8O04_06385</name>
</gene>
<evidence type="ECO:0000313" key="3">
    <source>
        <dbReference type="Proteomes" id="UP000431744"/>
    </source>
</evidence>
<dbReference type="Proteomes" id="UP000431744">
    <property type="component" value="Unassembled WGS sequence"/>
</dbReference>
<comment type="caution">
    <text evidence="2">The sequence shown here is derived from an EMBL/GenBank/DDBJ whole genome shotgun (WGS) entry which is preliminary data.</text>
</comment>
<evidence type="ECO:0000313" key="2">
    <source>
        <dbReference type="EMBL" id="KAB1649852.1"/>
    </source>
</evidence>
<dbReference type="OrthoDB" id="3628931at2"/>
<name>A0A6H9WG24_9MICO</name>
<proteinExistence type="predicted"/>
<organism evidence="2 3">
    <name type="scientific">Pseudoclavibacter endophyticus</name>
    <dbReference type="NCBI Taxonomy" id="1778590"/>
    <lineage>
        <taxon>Bacteria</taxon>
        <taxon>Bacillati</taxon>
        <taxon>Actinomycetota</taxon>
        <taxon>Actinomycetes</taxon>
        <taxon>Micrococcales</taxon>
        <taxon>Microbacteriaceae</taxon>
        <taxon>Pseudoclavibacter</taxon>
    </lineage>
</organism>
<dbReference type="PROSITE" id="PS51257">
    <property type="entry name" value="PROKAR_LIPOPROTEIN"/>
    <property type="match status" value="1"/>
</dbReference>
<evidence type="ECO:0000259" key="1">
    <source>
        <dbReference type="Pfam" id="PF13845"/>
    </source>
</evidence>
<dbReference type="InterPro" id="IPR026004">
    <property type="entry name" value="Septum_form"/>
</dbReference>
<reference evidence="2 3" key="1">
    <citation type="submission" date="2019-09" db="EMBL/GenBank/DDBJ databases">
        <title>Phylogeny of genus Pseudoclavibacter and closely related genus.</title>
        <authorList>
            <person name="Li Y."/>
        </authorList>
    </citation>
    <scope>NUCLEOTIDE SEQUENCE [LARGE SCALE GENOMIC DNA]</scope>
    <source>
        <strain evidence="2 3">EGI 60007</strain>
    </source>
</reference>
<accession>A0A6H9WG24</accession>
<sequence length="179" mass="18686">MSANQRGGHVPRPLSGPLFAVLGAAVLLTGCSGAVGDGGPSPDGTPITAGPDDGVPTNFLDLRVGDCFDIPTNLADGEALRYSSCQVLHMFEAYAETELPAGDFPGQDQLDADAAAFCEPAFVEYVGESWTTSDFDFQFIVPSERTWNELDDRKIMCMATSLSGLPWSGSSANGGESGA</sequence>
<keyword evidence="3" id="KW-1185">Reference proteome</keyword>
<protein>
    <recommendedName>
        <fullName evidence="1">Septum formation-related domain-containing protein</fullName>
    </recommendedName>
</protein>
<dbReference type="AlphaFoldDB" id="A0A6H9WG24"/>